<evidence type="ECO:0000313" key="13">
    <source>
        <dbReference type="Proteomes" id="UP001139353"/>
    </source>
</evidence>
<evidence type="ECO:0000256" key="5">
    <source>
        <dbReference type="ARBA" id="ARBA00022505"/>
    </source>
</evidence>
<dbReference type="GO" id="GO:0043546">
    <property type="term" value="F:molybdopterin cofactor binding"/>
    <property type="evidence" value="ECO:0007669"/>
    <property type="project" value="InterPro"/>
</dbReference>
<dbReference type="InterPro" id="IPR006657">
    <property type="entry name" value="MoPterin_dinucl-bd_dom"/>
</dbReference>
<dbReference type="PANTHER" id="PTHR43105:SF9">
    <property type="entry name" value="NADPH-FE(3+) OXIDOREDUCTASE SUBUNIT ALPHA"/>
    <property type="match status" value="1"/>
</dbReference>
<dbReference type="PROSITE" id="PS00490">
    <property type="entry name" value="MOLYBDOPTERIN_PROK_2"/>
    <property type="match status" value="1"/>
</dbReference>
<evidence type="ECO:0000256" key="8">
    <source>
        <dbReference type="ARBA" id="ARBA00023004"/>
    </source>
</evidence>
<evidence type="ECO:0000256" key="3">
    <source>
        <dbReference type="ARBA" id="ARBA00008747"/>
    </source>
</evidence>
<evidence type="ECO:0000313" key="12">
    <source>
        <dbReference type="EMBL" id="MCK9685013.1"/>
    </source>
</evidence>
<keyword evidence="6" id="KW-0479">Metal-binding</keyword>
<dbReference type="SUPFAM" id="SSF53706">
    <property type="entry name" value="Formate dehydrogenase/DMSO reductase, domains 1-3"/>
    <property type="match status" value="1"/>
</dbReference>
<accession>A0A9X1YFB5</accession>
<dbReference type="Gene3D" id="3.40.50.740">
    <property type="match status" value="1"/>
</dbReference>
<dbReference type="AlphaFoldDB" id="A0A9X1YFB5"/>
<dbReference type="CDD" id="cd02754">
    <property type="entry name" value="MopB_Nitrate-R-NapA-like"/>
    <property type="match status" value="1"/>
</dbReference>
<dbReference type="EMBL" id="JAJLJH010000001">
    <property type="protein sequence ID" value="MCK9685013.1"/>
    <property type="molecule type" value="Genomic_DNA"/>
</dbReference>
<dbReference type="GO" id="GO:0045333">
    <property type="term" value="P:cellular respiration"/>
    <property type="evidence" value="ECO:0007669"/>
    <property type="project" value="UniProtKB-ARBA"/>
</dbReference>
<comment type="caution">
    <text evidence="12">The sequence shown here is derived from an EMBL/GenBank/DDBJ whole genome shotgun (WGS) entry which is preliminary data.</text>
</comment>
<gene>
    <name evidence="12" type="ORF">LPC04_04745</name>
</gene>
<dbReference type="InterPro" id="IPR041957">
    <property type="entry name" value="CT_Nitrate-R-NapA-like"/>
</dbReference>
<evidence type="ECO:0000256" key="1">
    <source>
        <dbReference type="ARBA" id="ARBA00001942"/>
    </source>
</evidence>
<keyword evidence="5" id="KW-0500">Molybdenum</keyword>
<sequence>MARVIPIASQDARETRSTCPYCGVGCGVIIRTEGSTIVDVRGDPEHPANFGRLCTKGSTLHLTAAPHVAAQSRLLHPMRRARRGAAAAAIGWDEALATLSDRLVDTVRAHGPDAVGLYISGQLLTEDYYVFNKLAKGLLGTNNVDTNSRLCMSSAVSGYKATLGADAPPTCYDDFADADLVFITGSNLAWAHPILCRRLEDAKAARPSQKWIVVDPRKTETAAMADLHLQILPGSDIALYHGLLHLMLWDGLTDAAFVRAHTSGFEALRDRVRECTPRETARATGLREEDIVTAARWWGGSAAVLSLYCMGLNQSAQGTANNGSLINLHLATGQIGRPGAGPFSLTGQPNAMGGREVGGLANLLSAHRDLGDPAHRAEVAALWGVDDVPATPGKTAIEMFEAAADGEIRLLWIACTNPAQSMPDQATVRRALERAEFVVLQEAFATTATAPFADLLLPASTWGEKSGSVTNSERRISRVRPAVRAAGEARDDWRIVVDVARRIERQLRPGRVSLFPYDDAESVWNEHRATTRGRDLDITGLSYALLERDGPQQWPFPAGATRGLARLYADGRFPTPDGRARFFDIAARPPAEPRDARFPFSLTTGRLRDQWHGMSRTGTLGRLYGDVHGPAIDLCAQDMARLNLAEGELVRVTSRRGELVLPARRGDAQASAQAFIAMHWGEESLTGRGDGVAPFAGINALTTPASCPQARQPELKHCAVRIARAGLPWRLRAMAWLPQDEALTRRERIRPLLAQFGYASCLPFGREPDERGWVGLRLDAAASEVPTADVLDALRAALALRAETVLDYRDPRSGLQRALRVRRDAAGQERLAAFWVSGADGGDPALAAWWRDTLQGGEPLAMPARRMLAPGAREGVAPGPAAPASPQLCTCFDVSVATATAALEAADGGSSQRLAQAQARLHFGTNCGSCLPRLRRLAQAAAERTLA</sequence>
<dbReference type="GO" id="GO:1990204">
    <property type="term" value="C:oxidoreductase complex"/>
    <property type="evidence" value="ECO:0007669"/>
    <property type="project" value="UniProtKB-ARBA"/>
</dbReference>
<dbReference type="Pfam" id="PF01568">
    <property type="entry name" value="Molydop_binding"/>
    <property type="match status" value="1"/>
</dbReference>
<evidence type="ECO:0000256" key="9">
    <source>
        <dbReference type="ARBA" id="ARBA00023014"/>
    </source>
</evidence>
<evidence type="ECO:0000256" key="7">
    <source>
        <dbReference type="ARBA" id="ARBA00023002"/>
    </source>
</evidence>
<dbReference type="GO" id="GO:0046872">
    <property type="term" value="F:metal ion binding"/>
    <property type="evidence" value="ECO:0007669"/>
    <property type="project" value="UniProtKB-KW"/>
</dbReference>
<dbReference type="RefSeq" id="WP_275681031.1">
    <property type="nucleotide sequence ID" value="NZ_JAJLJH010000001.1"/>
</dbReference>
<name>A0A9X1YFB5_9BURK</name>
<dbReference type="InterPro" id="IPR006655">
    <property type="entry name" value="Mopterin_OxRdtase_prok_CS"/>
</dbReference>
<dbReference type="Gene3D" id="2.40.40.20">
    <property type="match status" value="1"/>
</dbReference>
<comment type="similarity">
    <text evidence="3">Belongs to the prokaryotic molybdopterin-containing oxidoreductase family. NasA/NapA/NarB subfamily.</text>
</comment>
<dbReference type="FunFam" id="3.40.228.10:FF:000002">
    <property type="entry name" value="Formate dehydrogenase subunit alpha"/>
    <property type="match status" value="1"/>
</dbReference>
<dbReference type="InterPro" id="IPR050123">
    <property type="entry name" value="Prok_molybdopt-oxidoreductase"/>
</dbReference>
<protein>
    <submittedName>
        <fullName evidence="12">Nitrate reductase</fullName>
    </submittedName>
</protein>
<dbReference type="Proteomes" id="UP001139353">
    <property type="component" value="Unassembled WGS sequence"/>
</dbReference>
<dbReference type="Pfam" id="PF04879">
    <property type="entry name" value="Molybdop_Fe4S4"/>
    <property type="match status" value="1"/>
</dbReference>
<dbReference type="Gene3D" id="3.40.228.10">
    <property type="entry name" value="Dimethylsulfoxide Reductase, domain 2"/>
    <property type="match status" value="1"/>
</dbReference>
<evidence type="ECO:0000256" key="4">
    <source>
        <dbReference type="ARBA" id="ARBA00022485"/>
    </source>
</evidence>
<keyword evidence="8" id="KW-0408">Iron</keyword>
<keyword evidence="4" id="KW-0004">4Fe-4S</keyword>
<evidence type="ECO:0000259" key="11">
    <source>
        <dbReference type="PROSITE" id="PS51669"/>
    </source>
</evidence>
<dbReference type="SUPFAM" id="SSF50692">
    <property type="entry name" value="ADC-like"/>
    <property type="match status" value="1"/>
</dbReference>
<comment type="cofactor">
    <cofactor evidence="2">
        <name>[4Fe-4S] cluster</name>
        <dbReference type="ChEBI" id="CHEBI:49883"/>
    </cofactor>
</comment>
<proteinExistence type="inferred from homology"/>
<evidence type="ECO:0000256" key="6">
    <source>
        <dbReference type="ARBA" id="ARBA00022723"/>
    </source>
</evidence>
<reference evidence="12" key="1">
    <citation type="submission" date="2021-11" db="EMBL/GenBank/DDBJ databases">
        <title>BS-T2-15 a new species belonging to the Comamonadaceae family isolated from the soil of a French oak forest.</title>
        <authorList>
            <person name="Mieszkin S."/>
            <person name="Alain K."/>
        </authorList>
    </citation>
    <scope>NUCLEOTIDE SEQUENCE</scope>
    <source>
        <strain evidence="12">BS-T2-15</strain>
    </source>
</reference>
<dbReference type="PANTHER" id="PTHR43105">
    <property type="entry name" value="RESPIRATORY NITRATE REDUCTASE"/>
    <property type="match status" value="1"/>
</dbReference>
<keyword evidence="7" id="KW-0560">Oxidoreductase</keyword>
<dbReference type="InterPro" id="IPR006656">
    <property type="entry name" value="Mopterin_OxRdtase"/>
</dbReference>
<dbReference type="InterPro" id="IPR009010">
    <property type="entry name" value="Asp_de-COase-like_dom_sf"/>
</dbReference>
<dbReference type="GO" id="GO:0051539">
    <property type="term" value="F:4 iron, 4 sulfur cluster binding"/>
    <property type="evidence" value="ECO:0007669"/>
    <property type="project" value="UniProtKB-KW"/>
</dbReference>
<evidence type="ECO:0000256" key="10">
    <source>
        <dbReference type="ARBA" id="ARBA00023063"/>
    </source>
</evidence>
<keyword evidence="9" id="KW-0411">Iron-sulfur</keyword>
<comment type="cofactor">
    <cofactor evidence="1">
        <name>Mo-bis(molybdopterin guanine dinucleotide)</name>
        <dbReference type="ChEBI" id="CHEBI:60539"/>
    </cofactor>
</comment>
<dbReference type="PROSITE" id="PS51669">
    <property type="entry name" value="4FE4S_MOW_BIS_MGD"/>
    <property type="match status" value="1"/>
</dbReference>
<dbReference type="GO" id="GO:0016020">
    <property type="term" value="C:membrane"/>
    <property type="evidence" value="ECO:0007669"/>
    <property type="project" value="TreeGrafter"/>
</dbReference>
<feature type="domain" description="4Fe-4S Mo/W bis-MGD-type" evidence="11">
    <location>
        <begin position="12"/>
        <end position="68"/>
    </location>
</feature>
<keyword evidence="13" id="KW-1185">Reference proteome</keyword>
<dbReference type="Pfam" id="PF00384">
    <property type="entry name" value="Molybdopterin"/>
    <property type="match status" value="1"/>
</dbReference>
<dbReference type="InterPro" id="IPR006963">
    <property type="entry name" value="Mopterin_OxRdtase_4Fe-4S_dom"/>
</dbReference>
<dbReference type="CDD" id="cd02791">
    <property type="entry name" value="MopB_CT_Nitrate-R-NapA-like"/>
    <property type="match status" value="1"/>
</dbReference>
<organism evidence="12 13">
    <name type="scientific">Scleromatobacter humisilvae</name>
    <dbReference type="NCBI Taxonomy" id="2897159"/>
    <lineage>
        <taxon>Bacteria</taxon>
        <taxon>Pseudomonadati</taxon>
        <taxon>Pseudomonadota</taxon>
        <taxon>Betaproteobacteria</taxon>
        <taxon>Burkholderiales</taxon>
        <taxon>Sphaerotilaceae</taxon>
        <taxon>Scleromatobacter</taxon>
    </lineage>
</organism>
<dbReference type="SMART" id="SM00926">
    <property type="entry name" value="Molybdop_Fe4S4"/>
    <property type="match status" value="1"/>
</dbReference>
<dbReference type="Gene3D" id="2.20.25.90">
    <property type="entry name" value="ADC-like domains"/>
    <property type="match status" value="1"/>
</dbReference>
<dbReference type="GO" id="GO:0016491">
    <property type="term" value="F:oxidoreductase activity"/>
    <property type="evidence" value="ECO:0007669"/>
    <property type="project" value="UniProtKB-KW"/>
</dbReference>
<dbReference type="GO" id="GO:0042128">
    <property type="term" value="P:nitrate assimilation"/>
    <property type="evidence" value="ECO:0007669"/>
    <property type="project" value="UniProtKB-KW"/>
</dbReference>
<evidence type="ECO:0000256" key="2">
    <source>
        <dbReference type="ARBA" id="ARBA00001966"/>
    </source>
</evidence>
<dbReference type="Gene3D" id="1.10.10.1100">
    <property type="entry name" value="BFD-like [2Fe-2S]-binding domain"/>
    <property type="match status" value="1"/>
</dbReference>
<dbReference type="InterPro" id="IPR041854">
    <property type="entry name" value="BFD-like_2Fe2S-bd_dom_sf"/>
</dbReference>
<keyword evidence="10" id="KW-0534">Nitrate assimilation</keyword>